<dbReference type="InterPro" id="IPR053178">
    <property type="entry name" value="Osmoadaptation_assoc"/>
</dbReference>
<dbReference type="EMBL" id="JAAAPX010000037">
    <property type="protein sequence ID" value="KAF4238612.1"/>
    <property type="molecule type" value="Genomic_DNA"/>
</dbReference>
<accession>A0A8H4HAA2</accession>
<comment type="caution">
    <text evidence="2">The sequence shown here is derived from an EMBL/GenBank/DDBJ whole genome shotgun (WGS) entry which is preliminary data.</text>
</comment>
<feature type="compositionally biased region" description="Low complexity" evidence="1">
    <location>
        <begin position="432"/>
        <end position="446"/>
    </location>
</feature>
<proteinExistence type="predicted"/>
<dbReference type="PANTHER" id="PTHR38111:SF2">
    <property type="entry name" value="FINGER DOMAIN PROTEIN, PUTATIVE (AFU_ORTHOLOGUE AFUA_1G01560)-RELATED"/>
    <property type="match status" value="1"/>
</dbReference>
<dbReference type="Proteomes" id="UP000653565">
    <property type="component" value="Unassembled WGS sequence"/>
</dbReference>
<organism evidence="2 3">
    <name type="scientific">Aspergillus fumigatiaffinis</name>
    <dbReference type="NCBI Taxonomy" id="340414"/>
    <lineage>
        <taxon>Eukaryota</taxon>
        <taxon>Fungi</taxon>
        <taxon>Dikarya</taxon>
        <taxon>Ascomycota</taxon>
        <taxon>Pezizomycotina</taxon>
        <taxon>Eurotiomycetes</taxon>
        <taxon>Eurotiomycetidae</taxon>
        <taxon>Eurotiales</taxon>
        <taxon>Aspergillaceae</taxon>
        <taxon>Aspergillus</taxon>
        <taxon>Aspergillus subgen. Fumigati</taxon>
    </lineage>
</organism>
<keyword evidence="3" id="KW-1185">Reference proteome</keyword>
<evidence type="ECO:0000256" key="1">
    <source>
        <dbReference type="SAM" id="MobiDB-lite"/>
    </source>
</evidence>
<sequence length="701" mass="77907">MVNIGVQDLSSTQTKVQCTKPSRFVNVAGKAGSTRPNQHNEISHLFNHFLERRDPTGLSMTSLPALATTYFGKVHSHADLVRKCAGLYSQALQSLRVQLQYPDCVLESDLLVAVICLSKLESVALTQSSAWLQHYQGLVQINLEDRIAISLESELPFFPRSGRVLKRCFLEHPAWKSIPWAGRLGPKTPIDYLHDVFCDIPGLLEDLDQVIAWGPNTPGRDGFLRQVRQNALSTLEILYTWRCKWQEDNPDAAFFIPTSNSLSNGLPPKPFQPVIWFTDPYRANELIVHESVLLIMPKAAEGLGLNLGGSHSSMANPSDLLLPIQSNRKEIAVEVCRTVDYYLHCLQRSSGAFMLLFPLNVAYRNLEPESDEAKWMEKIMAVTADIHGFEIGRRKKATLAANYTRVIPSVDPTGPPAPDDVLFQNLSAQNGSSTPSTKKPSRSSPPHTLQNLGLPNTTYQMDYRIPGSEAGHLRIFQDQISNHSLNPGPCKYEFGFNKPTPKTFLALQVYIEVSSMAFLTGLSRQANLTISKSAHMSIVKVETGHNVWSLLDVFNTSPFSGPADTVYPYANQILDTTNAFVVPGSCPKMSPVHPNPRQGLPLLGFNKNGTTARPGSKIHFVFSDADNQPWFEDENEYYAVFYHGLDTVSILFDRKTNRSTIPERSDPESSIIMVTIADRRDASTEACRCRTVDYSGAARGV</sequence>
<name>A0A8H4HAA2_9EURO</name>
<evidence type="ECO:0000313" key="2">
    <source>
        <dbReference type="EMBL" id="KAF4238612.1"/>
    </source>
</evidence>
<protein>
    <submittedName>
        <fullName evidence="2">Uncharacterized protein</fullName>
    </submittedName>
</protein>
<evidence type="ECO:0000313" key="3">
    <source>
        <dbReference type="Proteomes" id="UP000653565"/>
    </source>
</evidence>
<reference evidence="2" key="2">
    <citation type="submission" date="2020-04" db="EMBL/GenBank/DDBJ databases">
        <authorList>
            <person name="Santos R.A.C."/>
            <person name="Steenwyk J.L."/>
            <person name="Rivero-Menendez O."/>
            <person name="Mead M.E."/>
            <person name="Silva L.P."/>
            <person name="Bastos R.W."/>
            <person name="Alastruey-Izquierdo A."/>
            <person name="Goldman G.H."/>
            <person name="Rokas A."/>
        </authorList>
    </citation>
    <scope>NUCLEOTIDE SEQUENCE</scope>
    <source>
        <strain evidence="2">CNM-CM6805</strain>
    </source>
</reference>
<dbReference type="PANTHER" id="PTHR38111">
    <property type="entry name" value="ZN(2)-C6 FUNGAL-TYPE DOMAIN-CONTAINING PROTEIN-RELATED"/>
    <property type="match status" value="1"/>
</dbReference>
<feature type="region of interest" description="Disordered" evidence="1">
    <location>
        <begin position="407"/>
        <end position="455"/>
    </location>
</feature>
<gene>
    <name evidence="2" type="ORF">CNMCM6805_006284</name>
</gene>
<reference evidence="2" key="1">
    <citation type="journal article" date="2020" name="bioRxiv">
        <title>Genomic and phenotypic heterogeneity of clinical isolates of the human pathogens Aspergillus fumigatus, Aspergillus lentulus and Aspergillus fumigatiaffinis.</title>
        <authorList>
            <person name="dos Santos R.A.C."/>
            <person name="Steenwyk J.L."/>
            <person name="Rivero-Menendez O."/>
            <person name="Mead M.E."/>
            <person name="Silva L.P."/>
            <person name="Bastos R.W."/>
            <person name="Alastruey-Izquierdo A."/>
            <person name="Goldman G.H."/>
            <person name="Rokas A."/>
        </authorList>
    </citation>
    <scope>NUCLEOTIDE SEQUENCE</scope>
    <source>
        <strain evidence="2">CNM-CM6805</strain>
    </source>
</reference>
<dbReference type="AlphaFoldDB" id="A0A8H4HAA2"/>